<dbReference type="SUPFAM" id="SSF74650">
    <property type="entry name" value="Galactose mutarotase-like"/>
    <property type="match status" value="1"/>
</dbReference>
<dbReference type="PANTHER" id="PTHR38481">
    <property type="entry name" value="HYALURONATE LYASE"/>
    <property type="match status" value="1"/>
</dbReference>
<dbReference type="Proteomes" id="UP000004892">
    <property type="component" value="Unassembled WGS sequence"/>
</dbReference>
<comment type="cofactor">
    <cofactor evidence="1">
        <name>Ca(2+)</name>
        <dbReference type="ChEBI" id="CHEBI:29108"/>
    </cofactor>
</comment>
<dbReference type="EMBL" id="ADMC01000022">
    <property type="protein sequence ID" value="EHP47760.1"/>
    <property type="molecule type" value="Genomic_DNA"/>
</dbReference>
<evidence type="ECO:0000256" key="4">
    <source>
        <dbReference type="ARBA" id="ARBA00022729"/>
    </source>
</evidence>
<dbReference type="InterPro" id="IPR003159">
    <property type="entry name" value="Lyase_8_central_dom"/>
</dbReference>
<feature type="active site" evidence="7">
    <location>
        <position position="255"/>
    </location>
</feature>
<dbReference type="InterPro" id="IPR008929">
    <property type="entry name" value="Chondroitin_lyas"/>
</dbReference>
<feature type="active site" evidence="7">
    <location>
        <position position="246"/>
    </location>
</feature>
<dbReference type="InterPro" id="IPR014718">
    <property type="entry name" value="GH-type_carb-bd"/>
</dbReference>
<feature type="domain" description="Polysaccharide lyase family 8 C-terminal" evidence="10">
    <location>
        <begin position="624"/>
        <end position="675"/>
    </location>
</feature>
<feature type="domain" description="Polysaccharide lyase 8 N-terminal alpha-helical" evidence="11">
    <location>
        <begin position="73"/>
        <end position="332"/>
    </location>
</feature>
<keyword evidence="13" id="KW-1185">Reference proteome</keyword>
<dbReference type="PATRIC" id="fig|742817.3.peg.1719"/>
<comment type="similarity">
    <text evidence="2">Belongs to the polysaccharide lyase 8 family.</text>
</comment>
<comment type="caution">
    <text evidence="12">The sequence shown here is derived from an EMBL/GenBank/DDBJ whole genome shotgun (WGS) entry which is preliminary data.</text>
</comment>
<dbReference type="AlphaFoldDB" id="H1DH77"/>
<dbReference type="SUPFAM" id="SSF49863">
    <property type="entry name" value="Hyaluronate lyase-like, C-terminal domain"/>
    <property type="match status" value="1"/>
</dbReference>
<sequence length="720" mass="82267">MKRLSVIGFMICLYLNGMAGTAGMEAVKRRLCESYFRVLNNAPELRAEIKQFNRGSRNPDIMIRELKEGSEEEEVYSYLSTLNPEGNWPDIFYDDSSRSGWQPSFHAERLLCLAKAYRNPVSAYYGKKDVREKIKQALAYWFRGNFRCRNWWYNEIGVPKMLGGVFLLMESEMDEEERGKAIAYMGNARLGRTGQNRVWLAENVLVRALLQNDTLLFIQAREEIVRELKIQPEGEGIKPDRSFQQHGSQLQFGNYGLAFIHTMAHWAWVFQDTEYALSPGQIEVLRSYLLEGLQWVVWRGYMDISACGRQLFEGTQRGKALALGKAVRNMMLADPAYRKQYEQFYSVHLQGRKPGRGKIGCRFFPYSDYGVFRSKKWSATVKMSSTRVIGGEIVNSENLRGDYLGEGALFCYIRGDEFRDIFPVWDWQRIPGVSCPIGGGPFGQERRWGIFQNTGDFVGGISDGRTGMMALEIEKDTLQAYKTYSFTGKTIICLGSGIKGNGKIMTSVAQCLRRGKIDSLNLLSGQGIAYYHDGIVYIFPEKKNLSYAGGIQKGNWKRVAAFYDTTGIEKEVFRLGLEHPEKGGQYSYMLVPGVTEKSWKRVVRTLPEKFYRCEESVHFIKSGKKWQVAFFAAGAVEFEPGVTLTAEEACLLMCRKTGRKYQFRICDPTQSQKQIRLSLSGKWEGEGSRYDSEEEKTFVCINVVERYGKEVACILRKCRP</sequence>
<evidence type="ECO:0000256" key="1">
    <source>
        <dbReference type="ARBA" id="ARBA00001913"/>
    </source>
</evidence>
<dbReference type="GO" id="GO:0005576">
    <property type="term" value="C:extracellular region"/>
    <property type="evidence" value="ECO:0007669"/>
    <property type="project" value="InterPro"/>
</dbReference>
<evidence type="ECO:0000313" key="13">
    <source>
        <dbReference type="Proteomes" id="UP000004892"/>
    </source>
</evidence>
<evidence type="ECO:0000259" key="11">
    <source>
        <dbReference type="Pfam" id="PF08124"/>
    </source>
</evidence>
<dbReference type="Gene3D" id="2.70.98.10">
    <property type="match status" value="1"/>
</dbReference>
<dbReference type="eggNOG" id="COG5492">
    <property type="taxonomic scope" value="Bacteria"/>
</dbReference>
<accession>H1DH77</accession>
<dbReference type="InterPro" id="IPR012970">
    <property type="entry name" value="Lyase_8_alpha_N"/>
</dbReference>
<comment type="subunit">
    <text evidence="3">Monomer.</text>
</comment>
<evidence type="ECO:0000256" key="6">
    <source>
        <dbReference type="ARBA" id="ARBA00023239"/>
    </source>
</evidence>
<evidence type="ECO:0000259" key="10">
    <source>
        <dbReference type="Pfam" id="PF02884"/>
    </source>
</evidence>
<keyword evidence="6" id="KW-0456">Lyase</keyword>
<dbReference type="InterPro" id="IPR011013">
    <property type="entry name" value="Gal_mutarotase_sf_dom"/>
</dbReference>
<evidence type="ECO:0008006" key="14">
    <source>
        <dbReference type="Google" id="ProtNLM"/>
    </source>
</evidence>
<dbReference type="GO" id="GO:0005975">
    <property type="term" value="P:carbohydrate metabolic process"/>
    <property type="evidence" value="ECO:0007669"/>
    <property type="project" value="InterPro"/>
</dbReference>
<evidence type="ECO:0000256" key="8">
    <source>
        <dbReference type="SAM" id="SignalP"/>
    </source>
</evidence>
<dbReference type="Gene3D" id="2.60.220.10">
    <property type="entry name" value="Polysaccharide lyase family 8-like, C-terminal"/>
    <property type="match status" value="1"/>
</dbReference>
<dbReference type="GeneID" id="98069179"/>
<evidence type="ECO:0000313" key="12">
    <source>
        <dbReference type="EMBL" id="EHP47760.1"/>
    </source>
</evidence>
<evidence type="ECO:0000256" key="2">
    <source>
        <dbReference type="ARBA" id="ARBA00006699"/>
    </source>
</evidence>
<dbReference type="Gene3D" id="1.50.10.100">
    <property type="entry name" value="Chondroitin AC/alginate lyase"/>
    <property type="match status" value="1"/>
</dbReference>
<dbReference type="Pfam" id="PF02278">
    <property type="entry name" value="Lyase_8"/>
    <property type="match status" value="1"/>
</dbReference>
<feature type="domain" description="Polysaccharide lyase family 8 central" evidence="9">
    <location>
        <begin position="362"/>
        <end position="594"/>
    </location>
</feature>
<gene>
    <name evidence="12" type="ORF">HMPREF9449_01613</name>
</gene>
<dbReference type="InterPro" id="IPR038970">
    <property type="entry name" value="Lyase_8"/>
</dbReference>
<dbReference type="PANTHER" id="PTHR38481:SF1">
    <property type="entry name" value="HYALURONATE LYASE"/>
    <property type="match status" value="1"/>
</dbReference>
<dbReference type="InterPro" id="IPR011071">
    <property type="entry name" value="Lyase_8-like_C"/>
</dbReference>
<proteinExistence type="inferred from homology"/>
<name>H1DH77_9BACT</name>
<dbReference type="RefSeq" id="WP_009136761.1">
    <property type="nucleotide sequence ID" value="NZ_JH594596.1"/>
</dbReference>
<evidence type="ECO:0000256" key="3">
    <source>
        <dbReference type="ARBA" id="ARBA00011245"/>
    </source>
</evidence>
<dbReference type="Pfam" id="PF08124">
    <property type="entry name" value="Lyase_8_N"/>
    <property type="match status" value="1"/>
</dbReference>
<dbReference type="GO" id="GO:0016837">
    <property type="term" value="F:carbon-oxygen lyase activity, acting on polysaccharides"/>
    <property type="evidence" value="ECO:0007669"/>
    <property type="project" value="UniProtKB-ARBA"/>
</dbReference>
<organism evidence="12 13">
    <name type="scientific">Odoribacter laneus YIT 12061</name>
    <dbReference type="NCBI Taxonomy" id="742817"/>
    <lineage>
        <taxon>Bacteria</taxon>
        <taxon>Pseudomonadati</taxon>
        <taxon>Bacteroidota</taxon>
        <taxon>Bacteroidia</taxon>
        <taxon>Bacteroidales</taxon>
        <taxon>Odoribacteraceae</taxon>
        <taxon>Odoribacter</taxon>
    </lineage>
</organism>
<feature type="active site" evidence="7">
    <location>
        <position position="309"/>
    </location>
</feature>
<evidence type="ECO:0000256" key="5">
    <source>
        <dbReference type="ARBA" id="ARBA00022837"/>
    </source>
</evidence>
<keyword evidence="5" id="KW-0106">Calcium</keyword>
<dbReference type="Pfam" id="PF02884">
    <property type="entry name" value="Lyase_8_C"/>
    <property type="match status" value="1"/>
</dbReference>
<feature type="chain" id="PRO_5003550148" description="Chondroitin AC lyase" evidence="8">
    <location>
        <begin position="20"/>
        <end position="720"/>
    </location>
</feature>
<dbReference type="GO" id="GO:0030246">
    <property type="term" value="F:carbohydrate binding"/>
    <property type="evidence" value="ECO:0007669"/>
    <property type="project" value="InterPro"/>
</dbReference>
<protein>
    <recommendedName>
        <fullName evidence="14">Chondroitin AC lyase</fullName>
    </recommendedName>
</protein>
<evidence type="ECO:0000256" key="7">
    <source>
        <dbReference type="PIRSR" id="PIRSR638970-1"/>
    </source>
</evidence>
<reference evidence="12 13" key="1">
    <citation type="submission" date="2012-01" db="EMBL/GenBank/DDBJ databases">
        <title>The Genome Sequence of Odoribacter laneus YIT 12061.</title>
        <authorList>
            <consortium name="The Broad Institute Genome Sequencing Platform"/>
            <person name="Earl A."/>
            <person name="Ward D."/>
            <person name="Feldgarden M."/>
            <person name="Gevers D."/>
            <person name="Morotomi M."/>
            <person name="Young S.K."/>
            <person name="Zeng Q."/>
            <person name="Gargeya S."/>
            <person name="Fitzgerald M."/>
            <person name="Haas B."/>
            <person name="Abouelleil A."/>
            <person name="Alvarado L."/>
            <person name="Arachchi H.M."/>
            <person name="Berlin A."/>
            <person name="Chapman S.B."/>
            <person name="Gearin G."/>
            <person name="Goldberg J."/>
            <person name="Griggs A."/>
            <person name="Gujja S."/>
            <person name="Hansen M."/>
            <person name="Heiman D."/>
            <person name="Howarth C."/>
            <person name="Larimer J."/>
            <person name="Lui A."/>
            <person name="MacDonald P.J.P."/>
            <person name="McCowen C."/>
            <person name="Montmayeur A."/>
            <person name="Murphy C."/>
            <person name="Neiman D."/>
            <person name="Pearson M."/>
            <person name="Priest M."/>
            <person name="Roberts A."/>
            <person name="Saif S."/>
            <person name="Shea T."/>
            <person name="Sisk P."/>
            <person name="Stolte C."/>
            <person name="Sykes S."/>
            <person name="Wortman J."/>
            <person name="Nusbaum C."/>
            <person name="Birren B."/>
        </authorList>
    </citation>
    <scope>NUCLEOTIDE SEQUENCE [LARGE SCALE GENOMIC DNA]</scope>
    <source>
        <strain evidence="12 13">YIT 12061</strain>
    </source>
</reference>
<dbReference type="HOGENOM" id="CLU_004172_2_1_10"/>
<feature type="signal peptide" evidence="8">
    <location>
        <begin position="1"/>
        <end position="19"/>
    </location>
</feature>
<keyword evidence="4 8" id="KW-0732">Signal</keyword>
<dbReference type="InterPro" id="IPR004103">
    <property type="entry name" value="Lyase_8_C"/>
</dbReference>
<dbReference type="STRING" id="742817.HMPREF9449_01613"/>
<evidence type="ECO:0000259" key="9">
    <source>
        <dbReference type="Pfam" id="PF02278"/>
    </source>
</evidence>
<dbReference type="SUPFAM" id="SSF48230">
    <property type="entry name" value="Chondroitin AC/alginate lyase"/>
    <property type="match status" value="1"/>
</dbReference>